<gene>
    <name evidence="1" type="ORF">LDJ79_23940</name>
</gene>
<comment type="caution">
    <text evidence="1">The sequence shown here is derived from an EMBL/GenBank/DDBJ whole genome shotgun (WGS) entry which is preliminary data.</text>
</comment>
<evidence type="ECO:0000313" key="2">
    <source>
        <dbReference type="Proteomes" id="UP001199044"/>
    </source>
</evidence>
<dbReference type="Proteomes" id="UP001199044">
    <property type="component" value="Unassembled WGS sequence"/>
</dbReference>
<evidence type="ECO:0008006" key="3">
    <source>
        <dbReference type="Google" id="ProtNLM"/>
    </source>
</evidence>
<protein>
    <recommendedName>
        <fullName evidence="3">DUF4440 domain-containing protein</fullName>
    </recommendedName>
</protein>
<name>A0ABS7YXZ5_9VIBR</name>
<accession>A0ABS7YXZ5</accession>
<proteinExistence type="predicted"/>
<dbReference type="RefSeq" id="WP_225252386.1">
    <property type="nucleotide sequence ID" value="NZ_JAIWIU010000297.1"/>
</dbReference>
<organism evidence="1 2">
    <name type="scientific">Vibrio tritonius</name>
    <dbReference type="NCBI Taxonomy" id="1435069"/>
    <lineage>
        <taxon>Bacteria</taxon>
        <taxon>Pseudomonadati</taxon>
        <taxon>Pseudomonadota</taxon>
        <taxon>Gammaproteobacteria</taxon>
        <taxon>Vibrionales</taxon>
        <taxon>Vibrionaceae</taxon>
        <taxon>Vibrio</taxon>
    </lineage>
</organism>
<keyword evidence="2" id="KW-1185">Reference proteome</keyword>
<reference evidence="2" key="1">
    <citation type="submission" date="2023-07" db="EMBL/GenBank/DDBJ databases">
        <title>Molecular identification of indigenous halophilic bacteria isolated from red sea cost, biodegradation of synthetic dyes and assessment of degraded metabolite toxicity.</title>
        <authorList>
            <person name="Chaieb K."/>
            <person name="Altayb H.N."/>
        </authorList>
    </citation>
    <scope>NUCLEOTIDE SEQUENCE [LARGE SCALE GENOMIC DNA]</scope>
    <source>
        <strain evidence="2">K20</strain>
    </source>
</reference>
<sequence length="116" mass="13744">MNFEDLSDQQILDIANPIMDNLMDASTRIDHENHVRDFTNRMKEIVTKDYLQKVCEHYQFEKGYFYQRELVAVFKRPNSAVIVWKQTFTKAKGDFVAEMVLVKVDGKYLCDHVMVF</sequence>
<evidence type="ECO:0000313" key="1">
    <source>
        <dbReference type="EMBL" id="MCA2019175.1"/>
    </source>
</evidence>
<dbReference type="EMBL" id="JAIWIU010000297">
    <property type="protein sequence ID" value="MCA2019175.1"/>
    <property type="molecule type" value="Genomic_DNA"/>
</dbReference>